<dbReference type="EMBL" id="HACG01013390">
    <property type="protein sequence ID" value="CEK60255.1"/>
    <property type="molecule type" value="Transcribed_RNA"/>
</dbReference>
<reference evidence="1" key="1">
    <citation type="submission" date="2014-12" db="EMBL/GenBank/DDBJ databases">
        <title>Insight into the proteome of Arion vulgaris.</title>
        <authorList>
            <person name="Aradska J."/>
            <person name="Bulat T."/>
            <person name="Smidak R."/>
            <person name="Sarate P."/>
            <person name="Gangsoo J."/>
            <person name="Sialana F."/>
            <person name="Bilban M."/>
            <person name="Lubec G."/>
        </authorList>
    </citation>
    <scope>NUCLEOTIDE SEQUENCE</scope>
    <source>
        <tissue evidence="1">Skin</tissue>
    </source>
</reference>
<feature type="non-terminal residue" evidence="1">
    <location>
        <position position="69"/>
    </location>
</feature>
<feature type="non-terminal residue" evidence="1">
    <location>
        <position position="1"/>
    </location>
</feature>
<name>A0A0B6YXL1_9EUPU</name>
<organism evidence="1">
    <name type="scientific">Arion vulgaris</name>
    <dbReference type="NCBI Taxonomy" id="1028688"/>
    <lineage>
        <taxon>Eukaryota</taxon>
        <taxon>Metazoa</taxon>
        <taxon>Spiralia</taxon>
        <taxon>Lophotrochozoa</taxon>
        <taxon>Mollusca</taxon>
        <taxon>Gastropoda</taxon>
        <taxon>Heterobranchia</taxon>
        <taxon>Euthyneura</taxon>
        <taxon>Panpulmonata</taxon>
        <taxon>Eupulmonata</taxon>
        <taxon>Stylommatophora</taxon>
        <taxon>Helicina</taxon>
        <taxon>Arionoidea</taxon>
        <taxon>Arionidae</taxon>
        <taxon>Arion</taxon>
    </lineage>
</organism>
<gene>
    <name evidence="1" type="primary">ORF38877</name>
</gene>
<evidence type="ECO:0000313" key="1">
    <source>
        <dbReference type="EMBL" id="CEK60255.1"/>
    </source>
</evidence>
<dbReference type="AlphaFoldDB" id="A0A0B6YXL1"/>
<protein>
    <submittedName>
        <fullName evidence="1">Uncharacterized protein</fullName>
    </submittedName>
</protein>
<accession>A0A0B6YXL1</accession>
<sequence>TCGHTQLNKNKPRLHYSSPNLTSLSHRNDCHLIQLNTNFVTSLSDACSVPSVINVFHQSPRNSECSQLE</sequence>
<proteinExistence type="predicted"/>